<reference evidence="3" key="1">
    <citation type="submission" date="2015-01" db="EMBL/GenBank/DDBJ databases">
        <title>Draft genome sequence of Rhodococcus pyridinivorans strain KG-16, a hydrocarbon-degrading bacterium.</title>
        <authorList>
            <person name="Aggarwal R.K."/>
            <person name="Dawar C."/>
        </authorList>
    </citation>
    <scope>NUCLEOTIDE SEQUENCE [LARGE SCALE GENOMIC DNA]</scope>
    <source>
        <strain evidence="3">KG-16</strain>
    </source>
</reference>
<accession>A0A0V9UD92</accession>
<evidence type="ECO:0000313" key="3">
    <source>
        <dbReference type="Proteomes" id="UP000053060"/>
    </source>
</evidence>
<feature type="domain" description="SnoaL-like" evidence="1">
    <location>
        <begin position="6"/>
        <end position="145"/>
    </location>
</feature>
<dbReference type="PATRIC" id="fig|1441730.3.peg.5291"/>
<evidence type="ECO:0000313" key="2">
    <source>
        <dbReference type="EMBL" id="KSZ56082.1"/>
    </source>
</evidence>
<dbReference type="InterPro" id="IPR037401">
    <property type="entry name" value="SnoaL-like"/>
</dbReference>
<protein>
    <recommendedName>
        <fullName evidence="1">SnoaL-like domain-containing protein</fullName>
    </recommendedName>
</protein>
<reference evidence="2 3" key="2">
    <citation type="journal article" date="2016" name="Genome Announc.">
        <title>Draft Genome Sequence of a Versatile Hydrocarbon-Degrading Bacterium, Rhodococcus pyridinivorans Strain KG-16, Collected from Oil Fields in India.</title>
        <authorList>
            <person name="Aggarwal R.K."/>
            <person name="Dawar C."/>
            <person name="Phanindranath R."/>
            <person name="Mutnuri L."/>
            <person name="Dayal A.M."/>
        </authorList>
    </citation>
    <scope>NUCLEOTIDE SEQUENCE [LARGE SCALE GENOMIC DNA]</scope>
    <source>
        <strain evidence="2 3">KG-16</strain>
    </source>
</reference>
<dbReference type="Proteomes" id="UP000053060">
    <property type="component" value="Unassembled WGS sequence"/>
</dbReference>
<dbReference type="Gene3D" id="3.10.450.50">
    <property type="match status" value="1"/>
</dbReference>
<organism evidence="2 3">
    <name type="scientific">Rhodococcus pyridinivorans KG-16</name>
    <dbReference type="NCBI Taxonomy" id="1441730"/>
    <lineage>
        <taxon>Bacteria</taxon>
        <taxon>Bacillati</taxon>
        <taxon>Actinomycetota</taxon>
        <taxon>Actinomycetes</taxon>
        <taxon>Mycobacteriales</taxon>
        <taxon>Nocardiaceae</taxon>
        <taxon>Rhodococcus</taxon>
    </lineage>
</organism>
<dbReference type="InterPro" id="IPR032710">
    <property type="entry name" value="NTF2-like_dom_sf"/>
</dbReference>
<comment type="caution">
    <text evidence="2">The sequence shown here is derived from an EMBL/GenBank/DDBJ whole genome shotgun (WGS) entry which is preliminary data.</text>
</comment>
<proteinExistence type="predicted"/>
<evidence type="ECO:0000259" key="1">
    <source>
        <dbReference type="Pfam" id="PF13577"/>
    </source>
</evidence>
<dbReference type="RefSeq" id="WP_060655031.1">
    <property type="nucleotide sequence ID" value="NZ_AZXY01000023.1"/>
</dbReference>
<dbReference type="Pfam" id="PF13577">
    <property type="entry name" value="SnoaL_4"/>
    <property type="match status" value="1"/>
</dbReference>
<dbReference type="SUPFAM" id="SSF54427">
    <property type="entry name" value="NTF2-like"/>
    <property type="match status" value="1"/>
</dbReference>
<dbReference type="EMBL" id="AZXY01000023">
    <property type="protein sequence ID" value="KSZ56082.1"/>
    <property type="molecule type" value="Genomic_DNA"/>
</dbReference>
<dbReference type="AlphaFoldDB" id="A0A0V9UD92"/>
<sequence>MDPVTRLDAIEGIKLTKARHQRGVDTTDVDLLRRVFADDVYVDCRGVMTDPISGANSAPQTDEAFRGADKAIAAAVASLEGVVSVHHVSSPEIEITSPTTGNAIWPQVDRLLYSAGAPHKELIGYGYYHETYERVGDDWLITSMRMVRTRMDFIPW</sequence>
<name>A0A0V9UD92_9NOCA</name>
<gene>
    <name evidence="2" type="ORF">Z045_25130</name>
</gene>